<evidence type="ECO:0000313" key="2">
    <source>
        <dbReference type="EMBL" id="EFG08989.1"/>
    </source>
</evidence>
<keyword evidence="3" id="KW-1185">Reference proteome</keyword>
<gene>
    <name evidence="2" type="ORF">SCLAV_3915</name>
</gene>
<dbReference type="Proteomes" id="UP000002357">
    <property type="component" value="Chromosome"/>
</dbReference>
<proteinExistence type="predicted"/>
<feature type="signal peptide" evidence="1">
    <location>
        <begin position="1"/>
        <end position="19"/>
    </location>
</feature>
<name>B5H1W3_STRCL</name>
<dbReference type="EMBL" id="CM000913">
    <property type="protein sequence ID" value="EFG08989.1"/>
    <property type="molecule type" value="Genomic_DNA"/>
</dbReference>
<dbReference type="STRING" id="1901.BB341_09160"/>
<dbReference type="AlphaFoldDB" id="B5H1W3"/>
<dbReference type="KEGG" id="sclf:BB341_09160"/>
<dbReference type="OrthoDB" id="4335656at2"/>
<feature type="chain" id="PRO_5041198321" description="Septum formation initiator" evidence="1">
    <location>
        <begin position="20"/>
        <end position="100"/>
    </location>
</feature>
<accession>B5H1W3</accession>
<organism evidence="2 3">
    <name type="scientific">Streptomyces clavuligerus</name>
    <dbReference type="NCBI Taxonomy" id="1901"/>
    <lineage>
        <taxon>Bacteria</taxon>
        <taxon>Bacillati</taxon>
        <taxon>Actinomycetota</taxon>
        <taxon>Actinomycetes</taxon>
        <taxon>Kitasatosporales</taxon>
        <taxon>Streptomycetaceae</taxon>
        <taxon>Streptomyces</taxon>
    </lineage>
</organism>
<evidence type="ECO:0000313" key="3">
    <source>
        <dbReference type="Proteomes" id="UP000002357"/>
    </source>
</evidence>
<evidence type="ECO:0000256" key="1">
    <source>
        <dbReference type="SAM" id="SignalP"/>
    </source>
</evidence>
<keyword evidence="1" id="KW-0732">Signal</keyword>
<reference evidence="2 3" key="1">
    <citation type="journal article" date="2010" name="Genome Biol. Evol.">
        <title>The sequence of a 1.8-mb bacterial linear plasmid reveals a rich evolutionary reservoir of secondary metabolic pathways.</title>
        <authorList>
            <person name="Medema M.H."/>
            <person name="Trefzer A."/>
            <person name="Kovalchuk A."/>
            <person name="van den Berg M."/>
            <person name="Mueller U."/>
            <person name="Heijne W."/>
            <person name="Wu L."/>
            <person name="Alam M.T."/>
            <person name="Ronning C.M."/>
            <person name="Nierman W.C."/>
            <person name="Bovenberg R.A.L."/>
            <person name="Breitling R."/>
            <person name="Takano E."/>
        </authorList>
    </citation>
    <scope>NUCLEOTIDE SEQUENCE [LARGE SCALE GENOMIC DNA]</scope>
    <source>
        <strain evidence="3">ATCC 27064 / DSM 738 / JCM 4710 / NBRC 13307 / NCIMB 12785 / NRRL 3585 / VKM Ac-602</strain>
    </source>
</reference>
<sequence length="100" mass="10374">MLALLLFVAVAAIQLGVVAYTAQQAGTAARAAARTAAQEDCDPAPGREAGYEALSGWLDDADVSVQPGEDVTATVTVRVPALLPVFAFDPAERRVTMPCD</sequence>
<evidence type="ECO:0008006" key="4">
    <source>
        <dbReference type="Google" id="ProtNLM"/>
    </source>
</evidence>
<protein>
    <recommendedName>
        <fullName evidence="4">Septum formation initiator</fullName>
    </recommendedName>
</protein>
<dbReference type="eggNOG" id="ENOG5034AS9">
    <property type="taxonomic scope" value="Bacteria"/>
</dbReference>